<evidence type="ECO:0000313" key="6">
    <source>
        <dbReference type="EMBL" id="HAF7588980.1"/>
    </source>
</evidence>
<evidence type="ECO:0000256" key="2">
    <source>
        <dbReference type="ARBA" id="ARBA00022908"/>
    </source>
</evidence>
<proteinExistence type="inferred from homology"/>
<accession>A0A5J0IKA1</accession>
<comment type="caution">
    <text evidence="6">The sequence shown here is derived from an EMBL/GenBank/DDBJ whole genome shotgun (WGS) entry which is preliminary data.</text>
</comment>
<keyword evidence="2" id="KW-0229">DNA integration</keyword>
<dbReference type="RefSeq" id="WP_079987275.1">
    <property type="nucleotide sequence ID" value="NZ_CP045831.1"/>
</dbReference>
<dbReference type="InterPro" id="IPR013762">
    <property type="entry name" value="Integrase-like_cat_sf"/>
</dbReference>
<dbReference type="InterPro" id="IPR050090">
    <property type="entry name" value="Tyrosine_recombinase_XerCD"/>
</dbReference>
<sequence length="436" mass="49504">MNNLIKYNSDKISLHEHKIVSSIENDGINIRELICVMNEKLVCGFVYTIQYYFNSNSYLYVKSIVRNMENLIRKLSPTHIDDKVLIEYQNKQLSKATASFRVLRPFLIKWFEFGYPGIDESAVELLKHLDLKIKKAGQSVLQDDPTKGPLTKEEHTSLIRAMNHAYRIGVLSLSDYAISLLISLTGRRPQQLVMLKYKDLLQKNLDNGKVEYLISVPRVKQRGKQLQYRELPIISEVASIVQLQANHSVRLVEQTLGKTLDDHAKGKVPVFLNEEKLPDLDITDPFFLESNKLYAKTTIANVALKSIVNNGKVISNRTGSILNITPRRLRYTIATMLAKDGHNANTIAELLDHSSTSSTGIYIKNLADSVERIDSAVSEQLSFVADIFMNGITSKENYHIKFCSSRKCISQNLNKNFPCDKCAFFMPVDVDEVNVK</sequence>
<evidence type="ECO:0000256" key="4">
    <source>
        <dbReference type="ARBA" id="ARBA00023172"/>
    </source>
</evidence>
<keyword evidence="4" id="KW-0233">DNA recombination</keyword>
<dbReference type="GO" id="GO:0006310">
    <property type="term" value="P:DNA recombination"/>
    <property type="evidence" value="ECO:0007669"/>
    <property type="project" value="UniProtKB-KW"/>
</dbReference>
<dbReference type="PANTHER" id="PTHR30349">
    <property type="entry name" value="PHAGE INTEGRASE-RELATED"/>
    <property type="match status" value="1"/>
</dbReference>
<reference evidence="6" key="2">
    <citation type="submission" date="2018-07" db="EMBL/GenBank/DDBJ databases">
        <authorList>
            <consortium name="NCBI Pathogen Detection Project"/>
        </authorList>
    </citation>
    <scope>NUCLEOTIDE SEQUENCE</scope>
    <source>
        <strain evidence="6">M139</strain>
    </source>
</reference>
<dbReference type="PROSITE" id="PS51898">
    <property type="entry name" value="TYR_RECOMBINASE"/>
    <property type="match status" value="1"/>
</dbReference>
<comment type="similarity">
    <text evidence="1">Belongs to the 'phage' integrase family.</text>
</comment>
<feature type="domain" description="Tyr recombinase" evidence="5">
    <location>
        <begin position="145"/>
        <end position="378"/>
    </location>
</feature>
<gene>
    <name evidence="6" type="ORF">G9286_002890</name>
</gene>
<dbReference type="GO" id="GO:0003677">
    <property type="term" value="F:DNA binding"/>
    <property type="evidence" value="ECO:0007669"/>
    <property type="project" value="UniProtKB-KW"/>
</dbReference>
<keyword evidence="3" id="KW-0238">DNA-binding</keyword>
<dbReference type="GO" id="GO:0015074">
    <property type="term" value="P:DNA integration"/>
    <property type="evidence" value="ECO:0007669"/>
    <property type="project" value="UniProtKB-KW"/>
</dbReference>
<dbReference type="EMBL" id="DAAWEU010000012">
    <property type="protein sequence ID" value="HAF7588980.1"/>
    <property type="molecule type" value="Genomic_DNA"/>
</dbReference>
<dbReference type="AlphaFoldDB" id="A0A5J0IKA1"/>
<dbReference type="Pfam" id="PF00589">
    <property type="entry name" value="Phage_integrase"/>
    <property type="match status" value="1"/>
</dbReference>
<evidence type="ECO:0000256" key="3">
    <source>
        <dbReference type="ARBA" id="ARBA00023125"/>
    </source>
</evidence>
<dbReference type="InterPro" id="IPR002104">
    <property type="entry name" value="Integrase_catalytic"/>
</dbReference>
<dbReference type="SUPFAM" id="SSF56349">
    <property type="entry name" value="DNA breaking-rejoining enzymes"/>
    <property type="match status" value="1"/>
</dbReference>
<dbReference type="Gene3D" id="1.10.443.10">
    <property type="entry name" value="Intergrase catalytic core"/>
    <property type="match status" value="1"/>
</dbReference>
<organism evidence="6">
    <name type="scientific">Salmonella enterica subsp. enterica serovar Hvittingfoss</name>
    <dbReference type="NCBI Taxonomy" id="486994"/>
    <lineage>
        <taxon>Bacteria</taxon>
        <taxon>Pseudomonadati</taxon>
        <taxon>Pseudomonadota</taxon>
        <taxon>Gammaproteobacteria</taxon>
        <taxon>Enterobacterales</taxon>
        <taxon>Enterobacteriaceae</taxon>
        <taxon>Salmonella</taxon>
    </lineage>
</organism>
<dbReference type="InterPro" id="IPR011010">
    <property type="entry name" value="DNA_brk_join_enz"/>
</dbReference>
<protein>
    <submittedName>
        <fullName evidence="6">Tyrosine-type recombinase/integrase</fullName>
    </submittedName>
</protein>
<evidence type="ECO:0000259" key="5">
    <source>
        <dbReference type="PROSITE" id="PS51898"/>
    </source>
</evidence>
<name>A0A5J0IKA1_SALET</name>
<reference evidence="6" key="1">
    <citation type="journal article" date="2018" name="Genome Biol.">
        <title>SKESA: strategic k-mer extension for scrupulous assemblies.</title>
        <authorList>
            <person name="Souvorov A."/>
            <person name="Agarwala R."/>
            <person name="Lipman D.J."/>
        </authorList>
    </citation>
    <scope>NUCLEOTIDE SEQUENCE</scope>
    <source>
        <strain evidence="6">M139</strain>
    </source>
</reference>
<dbReference type="PANTHER" id="PTHR30349:SF41">
    <property type="entry name" value="INTEGRASE_RECOMBINASE PROTEIN MJ0367-RELATED"/>
    <property type="match status" value="1"/>
</dbReference>
<evidence type="ECO:0000256" key="1">
    <source>
        <dbReference type="ARBA" id="ARBA00008857"/>
    </source>
</evidence>